<protein>
    <recommendedName>
        <fullName evidence="6">SHSP domain-containing protein</fullName>
    </recommendedName>
</protein>
<dbReference type="InterPro" id="IPR008978">
    <property type="entry name" value="HSP20-like_chaperone"/>
</dbReference>
<dbReference type="InterPro" id="IPR044656">
    <property type="entry name" value="HSP14.7/HSP23.5/HSP23.6-like"/>
</dbReference>
<dbReference type="PROSITE" id="PS01031">
    <property type="entry name" value="SHSP"/>
    <property type="match status" value="1"/>
</dbReference>
<gene>
    <name evidence="7" type="ORF">DCAF_LOCUS26667</name>
</gene>
<dbReference type="Proteomes" id="UP001314170">
    <property type="component" value="Unassembled WGS sequence"/>
</dbReference>
<keyword evidence="2" id="KW-0346">Stress response</keyword>
<evidence type="ECO:0000256" key="2">
    <source>
        <dbReference type="ARBA" id="ARBA00023016"/>
    </source>
</evidence>
<evidence type="ECO:0000256" key="1">
    <source>
        <dbReference type="ARBA" id="ARBA00022946"/>
    </source>
</evidence>
<dbReference type="Pfam" id="PF00011">
    <property type="entry name" value="HSP20"/>
    <property type="match status" value="1"/>
</dbReference>
<evidence type="ECO:0000256" key="3">
    <source>
        <dbReference type="PROSITE-ProRule" id="PRU00285"/>
    </source>
</evidence>
<feature type="compositionally biased region" description="Basic and acidic residues" evidence="5">
    <location>
        <begin position="56"/>
        <end position="72"/>
    </location>
</feature>
<sequence>MTASIALRRAAASPLFSKLTGPVRSVSVFRSFNTDSQSQVTTTGGNAPADYGSVELDSRSSSDRRPAQRRDTTPSFFSDAFDPFFPTRSLNQVLNLMDQFLDNPFLPASRGAGAPLSRRGFDVKEDENALCMSMDMPGLSKEDVKVSVEQNTLVIKGEEAKEGDESGRRYSSRLELPLNLYRLDEIKGEMKNGVLKLVVPKVKEEEKENVHEVKIE</sequence>
<dbReference type="SUPFAM" id="SSF49764">
    <property type="entry name" value="HSP20-like chaperones"/>
    <property type="match status" value="1"/>
</dbReference>
<keyword evidence="1" id="KW-0809">Transit peptide</keyword>
<evidence type="ECO:0000256" key="4">
    <source>
        <dbReference type="RuleBase" id="RU003616"/>
    </source>
</evidence>
<feature type="domain" description="SHSP" evidence="6">
    <location>
        <begin position="107"/>
        <end position="216"/>
    </location>
</feature>
<dbReference type="EMBL" id="CAWUPB010001197">
    <property type="protein sequence ID" value="CAK7356396.1"/>
    <property type="molecule type" value="Genomic_DNA"/>
</dbReference>
<evidence type="ECO:0000313" key="7">
    <source>
        <dbReference type="EMBL" id="CAK7356396.1"/>
    </source>
</evidence>
<proteinExistence type="inferred from homology"/>
<reference evidence="7 8" key="1">
    <citation type="submission" date="2024-01" db="EMBL/GenBank/DDBJ databases">
        <authorList>
            <person name="Waweru B."/>
        </authorList>
    </citation>
    <scope>NUCLEOTIDE SEQUENCE [LARGE SCALE GENOMIC DNA]</scope>
</reference>
<evidence type="ECO:0000256" key="5">
    <source>
        <dbReference type="SAM" id="MobiDB-lite"/>
    </source>
</evidence>
<evidence type="ECO:0000259" key="6">
    <source>
        <dbReference type="PROSITE" id="PS01031"/>
    </source>
</evidence>
<comment type="similarity">
    <text evidence="3 4">Belongs to the small heat shock protein (HSP20) family.</text>
</comment>
<dbReference type="PANTHER" id="PTHR46991:SF11">
    <property type="entry name" value="SMALL HEAT SHOCK PROTEIN HSPF"/>
    <property type="match status" value="1"/>
</dbReference>
<accession>A0AAV1SRP3</accession>
<feature type="compositionally biased region" description="Polar residues" evidence="5">
    <location>
        <begin position="34"/>
        <end position="45"/>
    </location>
</feature>
<dbReference type="AlphaFoldDB" id="A0AAV1SRP3"/>
<keyword evidence="8" id="KW-1185">Reference proteome</keyword>
<name>A0AAV1SRP3_9ROSI</name>
<feature type="region of interest" description="Disordered" evidence="5">
    <location>
        <begin position="34"/>
        <end position="75"/>
    </location>
</feature>
<dbReference type="PANTHER" id="PTHR46991">
    <property type="entry name" value="23.5 KDA HEAT SHOCK PROTEIN, MITOCHONDRIAL"/>
    <property type="match status" value="1"/>
</dbReference>
<organism evidence="7 8">
    <name type="scientific">Dovyalis caffra</name>
    <dbReference type="NCBI Taxonomy" id="77055"/>
    <lineage>
        <taxon>Eukaryota</taxon>
        <taxon>Viridiplantae</taxon>
        <taxon>Streptophyta</taxon>
        <taxon>Embryophyta</taxon>
        <taxon>Tracheophyta</taxon>
        <taxon>Spermatophyta</taxon>
        <taxon>Magnoliopsida</taxon>
        <taxon>eudicotyledons</taxon>
        <taxon>Gunneridae</taxon>
        <taxon>Pentapetalae</taxon>
        <taxon>rosids</taxon>
        <taxon>fabids</taxon>
        <taxon>Malpighiales</taxon>
        <taxon>Salicaceae</taxon>
        <taxon>Flacourtieae</taxon>
        <taxon>Dovyalis</taxon>
    </lineage>
</organism>
<dbReference type="Gene3D" id="2.60.40.790">
    <property type="match status" value="1"/>
</dbReference>
<comment type="caution">
    <text evidence="7">The sequence shown here is derived from an EMBL/GenBank/DDBJ whole genome shotgun (WGS) entry which is preliminary data.</text>
</comment>
<dbReference type="InterPro" id="IPR002068">
    <property type="entry name" value="A-crystallin/Hsp20_dom"/>
</dbReference>
<dbReference type="CDD" id="cd06464">
    <property type="entry name" value="ACD_sHsps-like"/>
    <property type="match status" value="1"/>
</dbReference>
<evidence type="ECO:0000313" key="8">
    <source>
        <dbReference type="Proteomes" id="UP001314170"/>
    </source>
</evidence>